<dbReference type="OrthoDB" id="6021714at2759"/>
<dbReference type="SMART" id="SM00091">
    <property type="entry name" value="PAS"/>
    <property type="match status" value="2"/>
</dbReference>
<dbReference type="PROSITE" id="PS50112">
    <property type="entry name" value="PAS"/>
    <property type="match status" value="2"/>
</dbReference>
<evidence type="ECO:0000256" key="5">
    <source>
        <dbReference type="ARBA" id="ARBA00022737"/>
    </source>
</evidence>
<evidence type="ECO:0000256" key="3">
    <source>
        <dbReference type="ARBA" id="ARBA00014446"/>
    </source>
</evidence>
<evidence type="ECO:0000313" key="17">
    <source>
        <dbReference type="Proteomes" id="UP001152803"/>
    </source>
</evidence>
<evidence type="ECO:0000259" key="14">
    <source>
        <dbReference type="PROSITE" id="PS50112"/>
    </source>
</evidence>
<proteinExistence type="predicted"/>
<reference evidence="16" key="1">
    <citation type="journal article" date="2023" name="Science">
        <title>Genome structures resolve the early diversification of teleost fishes.</title>
        <authorList>
            <person name="Parey E."/>
            <person name="Louis A."/>
            <person name="Montfort J."/>
            <person name="Bouchez O."/>
            <person name="Roques C."/>
            <person name="Iampietro C."/>
            <person name="Lluch J."/>
            <person name="Castinel A."/>
            <person name="Donnadieu C."/>
            <person name="Desvignes T."/>
            <person name="Floi Bucao C."/>
            <person name="Jouanno E."/>
            <person name="Wen M."/>
            <person name="Mejri S."/>
            <person name="Dirks R."/>
            <person name="Jansen H."/>
            <person name="Henkel C."/>
            <person name="Chen W.J."/>
            <person name="Zahm M."/>
            <person name="Cabau C."/>
            <person name="Klopp C."/>
            <person name="Thompson A.W."/>
            <person name="Robinson-Rechavi M."/>
            <person name="Braasch I."/>
            <person name="Lecointre G."/>
            <person name="Bobe J."/>
            <person name="Postlethwait J.H."/>
            <person name="Berthelot C."/>
            <person name="Roest Crollius H."/>
            <person name="Guiguen Y."/>
        </authorList>
    </citation>
    <scope>NUCLEOTIDE SEQUENCE</scope>
    <source>
        <strain evidence="16">Concon-B</strain>
    </source>
</reference>
<dbReference type="Pfam" id="PF11413">
    <property type="entry name" value="HIF-1"/>
    <property type="match status" value="1"/>
</dbReference>
<dbReference type="GO" id="GO:0005737">
    <property type="term" value="C:cytoplasm"/>
    <property type="evidence" value="ECO:0007669"/>
    <property type="project" value="UniProtKB-SubCell"/>
</dbReference>
<dbReference type="NCBIfam" id="TIGR00229">
    <property type="entry name" value="sensory_box"/>
    <property type="match status" value="1"/>
</dbReference>
<evidence type="ECO:0000256" key="6">
    <source>
        <dbReference type="ARBA" id="ARBA00022843"/>
    </source>
</evidence>
<keyword evidence="4" id="KW-0963">Cytoplasm</keyword>
<accession>A0A9Q1DPB1</accession>
<feature type="region of interest" description="Disordered" evidence="13">
    <location>
        <begin position="415"/>
        <end position="437"/>
    </location>
</feature>
<dbReference type="GO" id="GO:0071456">
    <property type="term" value="P:cellular response to hypoxia"/>
    <property type="evidence" value="ECO:0007669"/>
    <property type="project" value="TreeGrafter"/>
</dbReference>
<comment type="caution">
    <text evidence="16">The sequence shown here is derived from an EMBL/GenBank/DDBJ whole genome shotgun (WGS) entry which is preliminary data.</text>
</comment>
<dbReference type="FunFam" id="3.30.450.20:FF:000015">
    <property type="entry name" value="Hypoxia-inducible factor 1-alpha isoform 1"/>
    <property type="match status" value="1"/>
</dbReference>
<dbReference type="GO" id="GO:0000977">
    <property type="term" value="F:RNA polymerase II transcription regulatory region sequence-specific DNA binding"/>
    <property type="evidence" value="ECO:0007669"/>
    <property type="project" value="TreeGrafter"/>
</dbReference>
<keyword evidence="6" id="KW-0832">Ubl conjugation</keyword>
<dbReference type="Proteomes" id="UP001152803">
    <property type="component" value="Unassembled WGS sequence"/>
</dbReference>
<dbReference type="InterPro" id="IPR001610">
    <property type="entry name" value="PAC"/>
</dbReference>
<dbReference type="EMBL" id="JAFJMO010000005">
    <property type="protein sequence ID" value="KAJ8276193.1"/>
    <property type="molecule type" value="Genomic_DNA"/>
</dbReference>
<keyword evidence="11" id="KW-0539">Nucleus</keyword>
<protein>
    <recommendedName>
        <fullName evidence="3">Hypoxia-inducible factor 1-alpha</fullName>
    </recommendedName>
</protein>
<evidence type="ECO:0000256" key="7">
    <source>
        <dbReference type="ARBA" id="ARBA00023015"/>
    </source>
</evidence>
<dbReference type="Pfam" id="PF23171">
    <property type="entry name" value="bHLH_HIF1A"/>
    <property type="match status" value="1"/>
</dbReference>
<dbReference type="InterPro" id="IPR021537">
    <property type="entry name" value="HIF_alpha-like"/>
</dbReference>
<evidence type="ECO:0000259" key="15">
    <source>
        <dbReference type="PROSITE" id="PS50888"/>
    </source>
</evidence>
<organism evidence="16 17">
    <name type="scientific">Conger conger</name>
    <name type="common">Conger eel</name>
    <name type="synonym">Muraena conger</name>
    <dbReference type="NCBI Taxonomy" id="82655"/>
    <lineage>
        <taxon>Eukaryota</taxon>
        <taxon>Metazoa</taxon>
        <taxon>Chordata</taxon>
        <taxon>Craniata</taxon>
        <taxon>Vertebrata</taxon>
        <taxon>Euteleostomi</taxon>
        <taxon>Actinopterygii</taxon>
        <taxon>Neopterygii</taxon>
        <taxon>Teleostei</taxon>
        <taxon>Anguilliformes</taxon>
        <taxon>Congridae</taxon>
        <taxon>Conger</taxon>
    </lineage>
</organism>
<dbReference type="GO" id="GO:0000981">
    <property type="term" value="F:DNA-binding transcription factor activity, RNA polymerase II-specific"/>
    <property type="evidence" value="ECO:0007669"/>
    <property type="project" value="TreeGrafter"/>
</dbReference>
<evidence type="ECO:0000256" key="9">
    <source>
        <dbReference type="ARBA" id="ARBA00023159"/>
    </source>
</evidence>
<evidence type="ECO:0000256" key="13">
    <source>
        <dbReference type="SAM" id="MobiDB-lite"/>
    </source>
</evidence>
<keyword evidence="7" id="KW-0805">Transcription regulation</keyword>
<feature type="domain" description="BHLH" evidence="15">
    <location>
        <begin position="17"/>
        <end position="70"/>
    </location>
</feature>
<dbReference type="GO" id="GO:0046983">
    <property type="term" value="F:protein dimerization activity"/>
    <property type="evidence" value="ECO:0007669"/>
    <property type="project" value="InterPro"/>
</dbReference>
<dbReference type="InterPro" id="IPR011598">
    <property type="entry name" value="bHLH_dom"/>
</dbReference>
<keyword evidence="8" id="KW-0238">DNA-binding</keyword>
<dbReference type="GO" id="GO:0005634">
    <property type="term" value="C:nucleus"/>
    <property type="evidence" value="ECO:0007669"/>
    <property type="project" value="UniProtKB-SubCell"/>
</dbReference>
<dbReference type="InterPro" id="IPR014887">
    <property type="entry name" value="HIF-1_CTAD"/>
</dbReference>
<dbReference type="InterPro" id="IPR000014">
    <property type="entry name" value="PAS"/>
</dbReference>
<feature type="domain" description="PAS" evidence="14">
    <location>
        <begin position="108"/>
        <end position="172"/>
    </location>
</feature>
<dbReference type="PANTHER" id="PTHR23043:SF7">
    <property type="entry name" value="HYPOXIA-INDUCIBLE FACTOR 1-ALPHA"/>
    <property type="match status" value="1"/>
</dbReference>
<dbReference type="PANTHER" id="PTHR23043">
    <property type="entry name" value="HYPOXIA-INDUCIBLE FACTOR 1 ALPHA"/>
    <property type="match status" value="1"/>
</dbReference>
<comment type="subcellular location">
    <subcellularLocation>
        <location evidence="2">Cytoplasm</location>
    </subcellularLocation>
    <subcellularLocation>
        <location evidence="1">Nucleus</location>
    </subcellularLocation>
</comment>
<evidence type="ECO:0000256" key="12">
    <source>
        <dbReference type="ARBA" id="ARBA00023278"/>
    </source>
</evidence>
<dbReference type="AlphaFoldDB" id="A0A9Q1DPB1"/>
<keyword evidence="10" id="KW-0804">Transcription</keyword>
<evidence type="ECO:0000313" key="16">
    <source>
        <dbReference type="EMBL" id="KAJ8276193.1"/>
    </source>
</evidence>
<evidence type="ECO:0000256" key="8">
    <source>
        <dbReference type="ARBA" id="ARBA00023125"/>
    </source>
</evidence>
<gene>
    <name evidence="16" type="ORF">COCON_G00079450</name>
</gene>
<dbReference type="CDD" id="cd00130">
    <property type="entry name" value="PAS"/>
    <property type="match status" value="2"/>
</dbReference>
<keyword evidence="17" id="KW-1185">Reference proteome</keyword>
<evidence type="ECO:0000256" key="2">
    <source>
        <dbReference type="ARBA" id="ARBA00004496"/>
    </source>
</evidence>
<dbReference type="PROSITE" id="PS50888">
    <property type="entry name" value="BHLH"/>
    <property type="match status" value="1"/>
</dbReference>
<dbReference type="SMART" id="SM00086">
    <property type="entry name" value="PAC"/>
    <property type="match status" value="1"/>
</dbReference>
<dbReference type="Gene3D" id="3.30.450.20">
    <property type="entry name" value="PAS domain"/>
    <property type="match status" value="2"/>
</dbReference>
<keyword evidence="12" id="KW-0379">Hydroxylation</keyword>
<name>A0A9Q1DPB1_CONCO</name>
<dbReference type="SUPFAM" id="SSF55785">
    <property type="entry name" value="PYP-like sensor domain (PAS domain)"/>
    <property type="match status" value="2"/>
</dbReference>
<evidence type="ECO:0000256" key="10">
    <source>
        <dbReference type="ARBA" id="ARBA00023163"/>
    </source>
</evidence>
<keyword evidence="9" id="KW-0010">Activator</keyword>
<evidence type="ECO:0000256" key="11">
    <source>
        <dbReference type="ARBA" id="ARBA00023242"/>
    </source>
</evidence>
<evidence type="ECO:0000256" key="4">
    <source>
        <dbReference type="ARBA" id="ARBA00022490"/>
    </source>
</evidence>
<dbReference type="Pfam" id="PF14598">
    <property type="entry name" value="PAS_11"/>
    <property type="match status" value="2"/>
</dbReference>
<feature type="domain" description="PAS" evidence="14">
    <location>
        <begin position="256"/>
        <end position="305"/>
    </location>
</feature>
<evidence type="ECO:0000256" key="1">
    <source>
        <dbReference type="ARBA" id="ARBA00004123"/>
    </source>
</evidence>
<dbReference type="Pfam" id="PF08778">
    <property type="entry name" value="HIF-1a_CTAD"/>
    <property type="match status" value="1"/>
</dbReference>
<sequence>MKDIMRGVKKKRVCSEWRKARSRAAAQSRREQEGGLFGELLRRLPLPPTVLAHLDKASVIRLTLSYLRLRALLGTPDCALNTTHCTLERSHPATLQSDTAVQGCEFDGMSRVKMMLDAAFEGFLLLLSRDGKVIYTTEAISMYAGIKQVDLIGQSLYDFMHPCDQQEAREILSSKSDVEDCQKCDLFFRMRSTQRRNLNLNSATWKVMHCTGVRKPSVPTGQGCLVLLCQSLPVSVSSAWDTNLNCSAFLSKHSPDMRFTYCQPRVFQLTGYTETDLLGHSVYQYYHASDCQHVHQAHLSLFSKGQTSTGKYRLLVKHGGYVWVETVATVVYNSRTGQLQSVVCINYILSAVEQSGVMFSLEQMECLLKPLSCSPIPGSPLLLQGAALLGQLSQQAAVPADSCDNATPGESAWARGYEGPPSGRNENDGFTCHDTGERSEDVPLIETLLEWKSEGQVQLSPQDLETLAPYIPMDGEDFLLSPISDMEAVQLEGQGLSYAFPLTFPNLEIQSPTSPSHTWAPLTPTMTPQTPLSYYSLSTSNHACTLMTDHGGDSGRGCRLRPGQKWRPALKKYRHCPSPWPPQHTAPPWKKWRMVDSCYSTNRTSCWWSPDGLVCRCESVPWDPGYTDFSINSRNRHHPIRDPHRTVLVRRGSVLPVLSRWECEVNAPLEPSSCLLRGSEILSVLDQAMSQLPP</sequence>
<keyword evidence="5" id="KW-0677">Repeat</keyword>
<dbReference type="InterPro" id="IPR035965">
    <property type="entry name" value="PAS-like_dom_sf"/>
</dbReference>